<proteinExistence type="predicted"/>
<dbReference type="EMBL" id="RCVZ01000015">
    <property type="protein sequence ID" value="RLQ93365.1"/>
    <property type="molecule type" value="Genomic_DNA"/>
</dbReference>
<dbReference type="Gene3D" id="3.40.50.720">
    <property type="entry name" value="NAD(P)-binding Rossmann-like Domain"/>
    <property type="match status" value="1"/>
</dbReference>
<dbReference type="Pfam" id="PF13460">
    <property type="entry name" value="NAD_binding_10"/>
    <property type="match status" value="1"/>
</dbReference>
<reference evidence="2 3" key="1">
    <citation type="submission" date="2018-10" db="EMBL/GenBank/DDBJ databases">
        <title>Falsibacillus sp. genome draft.</title>
        <authorList>
            <person name="Shi S."/>
        </authorList>
    </citation>
    <scope>NUCLEOTIDE SEQUENCE [LARGE SCALE GENOMIC DNA]</scope>
    <source>
        <strain evidence="2 3">GY 10110</strain>
    </source>
</reference>
<sequence length="204" mass="22589">MNIIVFGASGGTGEHVVQQTLEEGHSVTAFVRNPEKLTISYEQLKIIKGDALKFDDAAKAIEGHDVVISCLGAHGLGKTTELSQMTSNIIEGMKQHNVNRILYMASAGIYKEIPGITGWLAQKILKNVLEDHRRAVDQLAQSDFEWTAARPMGLTKKELTAHYRTKAEGIPEGGRNISRADVAHFFTRELQNRQFIRQSVGLAY</sequence>
<dbReference type="PANTHER" id="PTHR43355:SF2">
    <property type="entry name" value="FLAVIN REDUCTASE (NADPH)"/>
    <property type="match status" value="1"/>
</dbReference>
<dbReference type="InterPro" id="IPR051606">
    <property type="entry name" value="Polyketide_Oxido-like"/>
</dbReference>
<dbReference type="GO" id="GO:0042602">
    <property type="term" value="F:riboflavin reductase (NADPH) activity"/>
    <property type="evidence" value="ECO:0007669"/>
    <property type="project" value="TreeGrafter"/>
</dbReference>
<evidence type="ECO:0000259" key="1">
    <source>
        <dbReference type="Pfam" id="PF13460"/>
    </source>
</evidence>
<dbReference type="InterPro" id="IPR016040">
    <property type="entry name" value="NAD(P)-bd_dom"/>
</dbReference>
<gene>
    <name evidence="2" type="ORF">D9X91_18050</name>
</gene>
<evidence type="ECO:0000313" key="3">
    <source>
        <dbReference type="Proteomes" id="UP000276770"/>
    </source>
</evidence>
<keyword evidence="3" id="KW-1185">Reference proteome</keyword>
<dbReference type="CDD" id="cd05244">
    <property type="entry name" value="BVR-B_like_SDR_a"/>
    <property type="match status" value="1"/>
</dbReference>
<dbReference type="InterPro" id="IPR036291">
    <property type="entry name" value="NAD(P)-bd_dom_sf"/>
</dbReference>
<comment type="caution">
    <text evidence="2">The sequence shown here is derived from an EMBL/GenBank/DDBJ whole genome shotgun (WGS) entry which is preliminary data.</text>
</comment>
<dbReference type="AlphaFoldDB" id="A0A3L7JSW7"/>
<dbReference type="PANTHER" id="PTHR43355">
    <property type="entry name" value="FLAVIN REDUCTASE (NADPH)"/>
    <property type="match status" value="1"/>
</dbReference>
<dbReference type="GO" id="GO:0004074">
    <property type="term" value="F:biliverdin reductase [NAD(P)H] activity"/>
    <property type="evidence" value="ECO:0007669"/>
    <property type="project" value="TreeGrafter"/>
</dbReference>
<dbReference type="SUPFAM" id="SSF51735">
    <property type="entry name" value="NAD(P)-binding Rossmann-fold domains"/>
    <property type="match status" value="1"/>
</dbReference>
<feature type="domain" description="NAD(P)-binding" evidence="1">
    <location>
        <begin position="7"/>
        <end position="192"/>
    </location>
</feature>
<accession>A0A3L7JSW7</accession>
<name>A0A3L7JSW7_9BACI</name>
<protein>
    <submittedName>
        <fullName evidence="2">SDR family oxidoreductase</fullName>
    </submittedName>
</protein>
<dbReference type="Proteomes" id="UP000276770">
    <property type="component" value="Unassembled WGS sequence"/>
</dbReference>
<organism evidence="2 3">
    <name type="scientific">Falsibacillus albus</name>
    <dbReference type="NCBI Taxonomy" id="2478915"/>
    <lineage>
        <taxon>Bacteria</taxon>
        <taxon>Bacillati</taxon>
        <taxon>Bacillota</taxon>
        <taxon>Bacilli</taxon>
        <taxon>Bacillales</taxon>
        <taxon>Bacillaceae</taxon>
        <taxon>Falsibacillus</taxon>
    </lineage>
</organism>
<dbReference type="RefSeq" id="WP_121682055.1">
    <property type="nucleotide sequence ID" value="NZ_RCVZ01000015.1"/>
</dbReference>
<dbReference type="OrthoDB" id="9785372at2"/>
<evidence type="ECO:0000313" key="2">
    <source>
        <dbReference type="EMBL" id="RLQ93365.1"/>
    </source>
</evidence>